<evidence type="ECO:0000313" key="2">
    <source>
        <dbReference type="Proteomes" id="UP000618579"/>
    </source>
</evidence>
<gene>
    <name evidence="1" type="ORF">GC097_14740</name>
</gene>
<name>A0ABX1ZN81_9BACL</name>
<organism evidence="1 2">
    <name type="scientific">Paenibacillus planticolens</name>
    <dbReference type="NCBI Taxonomy" id="2654976"/>
    <lineage>
        <taxon>Bacteria</taxon>
        <taxon>Bacillati</taxon>
        <taxon>Bacillota</taxon>
        <taxon>Bacilli</taxon>
        <taxon>Bacillales</taxon>
        <taxon>Paenibacillaceae</taxon>
        <taxon>Paenibacillus</taxon>
    </lineage>
</organism>
<comment type="caution">
    <text evidence="1">The sequence shown here is derived from an EMBL/GenBank/DDBJ whole genome shotgun (WGS) entry which is preliminary data.</text>
</comment>
<protein>
    <recommendedName>
        <fullName evidence="3">Spore germination protein</fullName>
    </recommendedName>
</protein>
<dbReference type="EMBL" id="WHNZ01000030">
    <property type="protein sequence ID" value="NOV01271.1"/>
    <property type="molecule type" value="Genomic_DNA"/>
</dbReference>
<accession>A0ABX1ZN81</accession>
<dbReference type="Proteomes" id="UP000618579">
    <property type="component" value="Unassembled WGS sequence"/>
</dbReference>
<dbReference type="Pfam" id="PF10676">
    <property type="entry name" value="gerPA"/>
    <property type="match status" value="1"/>
</dbReference>
<evidence type="ECO:0008006" key="3">
    <source>
        <dbReference type="Google" id="ProtNLM"/>
    </source>
</evidence>
<reference evidence="1 2" key="1">
    <citation type="submission" date="2019-10" db="EMBL/GenBank/DDBJ databases">
        <title>Description of Paenibacillus pedi sp. nov.</title>
        <authorList>
            <person name="Carlier A."/>
            <person name="Qi S."/>
        </authorList>
    </citation>
    <scope>NUCLEOTIDE SEQUENCE [LARGE SCALE GENOMIC DNA]</scope>
    <source>
        <strain evidence="1 2">LMG 31457</strain>
    </source>
</reference>
<sequence length="74" mass="7449">MPSFIGFFNIIRNEGSLVNGDTLVIAPTSAAKSYSGSGGDITGDFGVSTSIFSATVTFDPDVVEAGANKVATGT</sequence>
<keyword evidence="2" id="KW-1185">Reference proteome</keyword>
<proteinExistence type="predicted"/>
<dbReference type="RefSeq" id="WP_171684099.1">
    <property type="nucleotide sequence ID" value="NZ_WHNZ01000030.1"/>
</dbReference>
<evidence type="ECO:0000313" key="1">
    <source>
        <dbReference type="EMBL" id="NOV01271.1"/>
    </source>
</evidence>
<dbReference type="InterPro" id="IPR019618">
    <property type="entry name" value="Spore_germination_GerPA"/>
</dbReference>